<dbReference type="AlphaFoldDB" id="A0A077AWG4"/>
<dbReference type="RefSeq" id="WP_038464714.1">
    <property type="nucleotide sequence ID" value="NZ_CP008941.1"/>
</dbReference>
<dbReference type="HOGENOM" id="CLU_148014_0_0_5"/>
<dbReference type="Proteomes" id="UP000028926">
    <property type="component" value="Chromosome"/>
</dbReference>
<protein>
    <recommendedName>
        <fullName evidence="3">Lipoprotein</fullName>
    </recommendedName>
</protein>
<name>A0A077AWG4_9PROT</name>
<accession>A0A077AWG4</accession>
<dbReference type="KEGG" id="paca:ID47_05890"/>
<dbReference type="OrthoDB" id="9815328at2"/>
<evidence type="ECO:0008006" key="3">
    <source>
        <dbReference type="Google" id="ProtNLM"/>
    </source>
</evidence>
<evidence type="ECO:0000313" key="2">
    <source>
        <dbReference type="Proteomes" id="UP000028926"/>
    </source>
</evidence>
<gene>
    <name evidence="1" type="ORF">ID47_05890</name>
</gene>
<organism evidence="1 2">
    <name type="scientific">Candidatus Odyssella acanthamoebae</name>
    <dbReference type="NCBI Taxonomy" id="91604"/>
    <lineage>
        <taxon>Bacteria</taxon>
        <taxon>Pseudomonadati</taxon>
        <taxon>Pseudomonadota</taxon>
        <taxon>Alphaproteobacteria</taxon>
        <taxon>Holosporales</taxon>
        <taxon>Candidatus Paracaedibacteraceae</taxon>
        <taxon>Candidatus Odyssella</taxon>
    </lineage>
</organism>
<sequence length="136" mass="15728">MKKINFIIAASVISLNLQGCSKYQPIYNISHQDLPLLSHALTEQEIGNIIIEAAKNRGWTCTQREPNKLICTHKRGRHHATIDISFTQHDFSIKHINAGHLDAGDDHVHRVYNKWIRLLENTIFEKFEKHALLKKK</sequence>
<reference evidence="1 2" key="1">
    <citation type="submission" date="2014-07" db="EMBL/GenBank/DDBJ databases">
        <title>Comparative genomic insights into amoeba endosymbionts belonging to the families of Holosporaceae and Candidatus Midichloriaceae within Rickettsiales.</title>
        <authorList>
            <person name="Wang Z."/>
            <person name="Wu M."/>
        </authorList>
    </citation>
    <scope>NUCLEOTIDE SEQUENCE [LARGE SCALE GENOMIC DNA]</scope>
    <source>
        <strain evidence="1">PRA3</strain>
    </source>
</reference>
<evidence type="ECO:0000313" key="1">
    <source>
        <dbReference type="EMBL" id="AIK96364.1"/>
    </source>
</evidence>
<dbReference type="eggNOG" id="ENOG50330UM">
    <property type="taxonomic scope" value="Bacteria"/>
</dbReference>
<keyword evidence="2" id="KW-1185">Reference proteome</keyword>
<dbReference type="EMBL" id="CP008941">
    <property type="protein sequence ID" value="AIK96364.1"/>
    <property type="molecule type" value="Genomic_DNA"/>
</dbReference>
<proteinExistence type="predicted"/>